<gene>
    <name evidence="1" type="ORF">MILVUS5_LOCUS19520</name>
</gene>
<dbReference type="EMBL" id="CASHSV030000198">
    <property type="protein sequence ID" value="CAJ2651968.1"/>
    <property type="molecule type" value="Genomic_DNA"/>
</dbReference>
<protein>
    <submittedName>
        <fullName evidence="1">Uncharacterized protein</fullName>
    </submittedName>
</protein>
<accession>A0ACB0K6L0</accession>
<proteinExistence type="predicted"/>
<evidence type="ECO:0000313" key="2">
    <source>
        <dbReference type="Proteomes" id="UP001177021"/>
    </source>
</evidence>
<evidence type="ECO:0000313" key="1">
    <source>
        <dbReference type="EMBL" id="CAJ2651968.1"/>
    </source>
</evidence>
<sequence>MLFLLLLPKQPTLLTGDFLFDNRTHSCRMNISLIFVVCYKISADLGETLYSLECFATRIRGIESGPARKWQKRPNTTRRKQRRYIIACKICNSDLLRENTIVKTFKKRYGTWRIK</sequence>
<dbReference type="Proteomes" id="UP001177021">
    <property type="component" value="Unassembled WGS sequence"/>
</dbReference>
<reference evidence="1" key="1">
    <citation type="submission" date="2023-10" db="EMBL/GenBank/DDBJ databases">
        <authorList>
            <person name="Rodriguez Cubillos JULIANA M."/>
            <person name="De Vega J."/>
        </authorList>
    </citation>
    <scope>NUCLEOTIDE SEQUENCE</scope>
</reference>
<organism evidence="1 2">
    <name type="scientific">Trifolium pratense</name>
    <name type="common">Red clover</name>
    <dbReference type="NCBI Taxonomy" id="57577"/>
    <lineage>
        <taxon>Eukaryota</taxon>
        <taxon>Viridiplantae</taxon>
        <taxon>Streptophyta</taxon>
        <taxon>Embryophyta</taxon>
        <taxon>Tracheophyta</taxon>
        <taxon>Spermatophyta</taxon>
        <taxon>Magnoliopsida</taxon>
        <taxon>eudicotyledons</taxon>
        <taxon>Gunneridae</taxon>
        <taxon>Pentapetalae</taxon>
        <taxon>rosids</taxon>
        <taxon>fabids</taxon>
        <taxon>Fabales</taxon>
        <taxon>Fabaceae</taxon>
        <taxon>Papilionoideae</taxon>
        <taxon>50 kb inversion clade</taxon>
        <taxon>NPAAA clade</taxon>
        <taxon>Hologalegina</taxon>
        <taxon>IRL clade</taxon>
        <taxon>Trifolieae</taxon>
        <taxon>Trifolium</taxon>
    </lineage>
</organism>
<name>A0ACB0K6L0_TRIPR</name>
<keyword evidence="2" id="KW-1185">Reference proteome</keyword>
<comment type="caution">
    <text evidence="1">The sequence shown here is derived from an EMBL/GenBank/DDBJ whole genome shotgun (WGS) entry which is preliminary data.</text>
</comment>